<dbReference type="GO" id="GO:0015031">
    <property type="term" value="P:protein transport"/>
    <property type="evidence" value="ECO:0007669"/>
    <property type="project" value="UniProtKB-KW"/>
</dbReference>
<keyword evidence="6" id="KW-0496">Mitochondrion</keyword>
<evidence type="ECO:0000313" key="10">
    <source>
        <dbReference type="Proteomes" id="UP000245699"/>
    </source>
</evidence>
<dbReference type="InterPro" id="IPR035427">
    <property type="entry name" value="Tim10-like_dom_sf"/>
</dbReference>
<feature type="domain" description="Tim10-like" evidence="8">
    <location>
        <begin position="16"/>
        <end position="79"/>
    </location>
</feature>
<name>A0A2T9Z3K6_9FUNG</name>
<gene>
    <name evidence="9" type="ORF">BB559_000943</name>
</gene>
<dbReference type="AlphaFoldDB" id="A0A2T9Z3K6"/>
<dbReference type="Pfam" id="PF10937">
    <property type="entry name" value="Kgd4-YMR31"/>
    <property type="match status" value="1"/>
</dbReference>
<comment type="subcellular location">
    <subcellularLocation>
        <location evidence="1">Mitochondrion inner membrane</location>
        <topology evidence="1">Peripheral membrane protein</topology>
    </subcellularLocation>
</comment>
<evidence type="ECO:0000256" key="5">
    <source>
        <dbReference type="ARBA" id="ARBA00023010"/>
    </source>
</evidence>
<keyword evidence="4" id="KW-0653">Protein transport</keyword>
<dbReference type="SUPFAM" id="SSF144122">
    <property type="entry name" value="Tim10-like"/>
    <property type="match status" value="1"/>
</dbReference>
<organism evidence="9 10">
    <name type="scientific">Furculomyces boomerangus</name>
    <dbReference type="NCBI Taxonomy" id="61424"/>
    <lineage>
        <taxon>Eukaryota</taxon>
        <taxon>Fungi</taxon>
        <taxon>Fungi incertae sedis</taxon>
        <taxon>Zoopagomycota</taxon>
        <taxon>Kickxellomycotina</taxon>
        <taxon>Harpellomycetes</taxon>
        <taxon>Harpellales</taxon>
        <taxon>Harpellaceae</taxon>
        <taxon>Furculomyces</taxon>
    </lineage>
</organism>
<evidence type="ECO:0000313" key="9">
    <source>
        <dbReference type="EMBL" id="PVU99180.1"/>
    </source>
</evidence>
<dbReference type="OrthoDB" id="344165at2759"/>
<dbReference type="EMBL" id="MBFT01000049">
    <property type="protein sequence ID" value="PVU99180.1"/>
    <property type="molecule type" value="Genomic_DNA"/>
</dbReference>
<dbReference type="Pfam" id="PF02953">
    <property type="entry name" value="zf-Tim10_DDP"/>
    <property type="match status" value="1"/>
</dbReference>
<comment type="similarity">
    <text evidence="2">Belongs to the small Tim family.</text>
</comment>
<comment type="caution">
    <text evidence="9">The sequence shown here is derived from an EMBL/GenBank/DDBJ whole genome shotgun (WGS) entry which is preliminary data.</text>
</comment>
<accession>A0A2T9Z3K6</accession>
<keyword evidence="10" id="KW-1185">Reference proteome</keyword>
<evidence type="ECO:0000256" key="4">
    <source>
        <dbReference type="ARBA" id="ARBA00022927"/>
    </source>
</evidence>
<evidence type="ECO:0000259" key="8">
    <source>
        <dbReference type="Pfam" id="PF02953"/>
    </source>
</evidence>
<keyword evidence="3" id="KW-0472">Membrane</keyword>
<dbReference type="GO" id="GO:0005743">
    <property type="term" value="C:mitochondrial inner membrane"/>
    <property type="evidence" value="ECO:0007669"/>
    <property type="project" value="UniProtKB-SubCell"/>
</dbReference>
<keyword evidence="5" id="KW-0811">Translocation</keyword>
<proteinExistence type="inferred from homology"/>
<comment type="similarity">
    <text evidence="7">Belongs to the alpha-ketoglutarate dehydrogenase component 4 family.</text>
</comment>
<keyword evidence="3" id="KW-0999">Mitochondrion inner membrane</keyword>
<evidence type="ECO:0000256" key="2">
    <source>
        <dbReference type="ARBA" id="ARBA00006720"/>
    </source>
</evidence>
<sequence>MLGENVDPQMRKELQKFVETEQAKAQMQSTIHEFTSRCWEKCISNSKSGTLDKSESSCLENCVNRFIDSSVYIVRNLQNPMKPTILLRASTIKWHKHTPLINFIGPRKNIWKSKAAQISVSSVISSPVVQTVKSVETSKINSTVNVFSFIDRPEKYKPRAMTAFEIEAIESGGASLTDA</sequence>
<protein>
    <recommendedName>
        <fullName evidence="8">Tim10-like domain-containing protein</fullName>
    </recommendedName>
</protein>
<dbReference type="Proteomes" id="UP000245699">
    <property type="component" value="Unassembled WGS sequence"/>
</dbReference>
<evidence type="ECO:0000256" key="6">
    <source>
        <dbReference type="ARBA" id="ARBA00023128"/>
    </source>
</evidence>
<keyword evidence="4" id="KW-0813">Transport</keyword>
<dbReference type="STRING" id="61424.A0A2T9Z3K6"/>
<reference evidence="9 10" key="1">
    <citation type="journal article" date="2018" name="MBio">
        <title>Comparative Genomics Reveals the Core Gene Toolbox for the Fungus-Insect Symbiosis.</title>
        <authorList>
            <person name="Wang Y."/>
            <person name="Stata M."/>
            <person name="Wang W."/>
            <person name="Stajich J.E."/>
            <person name="White M.M."/>
            <person name="Moncalvo J.M."/>
        </authorList>
    </citation>
    <scope>NUCLEOTIDE SEQUENCE [LARGE SCALE GENOMIC DNA]</scope>
    <source>
        <strain evidence="9 10">AUS-77-4</strain>
    </source>
</reference>
<dbReference type="InterPro" id="IPR004217">
    <property type="entry name" value="Tim10-like"/>
</dbReference>
<dbReference type="Gene3D" id="1.10.287.810">
    <property type="entry name" value="Mitochondrial import inner membrane translocase subunit tim13 like domains"/>
    <property type="match status" value="1"/>
</dbReference>
<evidence type="ECO:0000256" key="1">
    <source>
        <dbReference type="ARBA" id="ARBA00004637"/>
    </source>
</evidence>
<evidence type="ECO:0000256" key="7">
    <source>
        <dbReference type="ARBA" id="ARBA00043970"/>
    </source>
</evidence>
<evidence type="ECO:0000256" key="3">
    <source>
        <dbReference type="ARBA" id="ARBA00022792"/>
    </source>
</evidence>
<dbReference type="InterPro" id="IPR020373">
    <property type="entry name" value="Kgd4/YMR-31"/>
</dbReference>
<dbReference type="GO" id="GO:0006103">
    <property type="term" value="P:2-oxoglutarate metabolic process"/>
    <property type="evidence" value="ECO:0007669"/>
    <property type="project" value="InterPro"/>
</dbReference>